<dbReference type="OMA" id="HVPLKTI"/>
<reference evidence="2" key="2">
    <citation type="submission" date="2025-08" db="UniProtKB">
        <authorList>
            <consortium name="Ensembl"/>
        </authorList>
    </citation>
    <scope>IDENTIFICATION</scope>
</reference>
<sequence>MRMAQQVKDILPHVPIHVIVSDVERTKSVDITVTNILEGVVTFVAEDPTVATDTDSKVKVATKVRTPVNPSFSRDPNRRHMTLQEKKDEFIAVAREKYIAKHGL</sequence>
<evidence type="ECO:0000259" key="1">
    <source>
        <dbReference type="PROSITE" id="PS51140"/>
    </source>
</evidence>
<reference evidence="2" key="3">
    <citation type="submission" date="2025-09" db="UniProtKB">
        <authorList>
            <consortium name="Ensembl"/>
        </authorList>
    </citation>
    <scope>IDENTIFICATION</scope>
</reference>
<evidence type="ECO:0000313" key="2">
    <source>
        <dbReference type="Ensembl" id="ENSCINP00000003313.3"/>
    </source>
</evidence>
<dbReference type="PROSITE" id="PS51140">
    <property type="entry name" value="CUE"/>
    <property type="match status" value="1"/>
</dbReference>
<reference evidence="3" key="1">
    <citation type="journal article" date="2002" name="Science">
        <title>The draft genome of Ciona intestinalis: insights into chordate and vertebrate origins.</title>
        <authorList>
            <person name="Dehal P."/>
            <person name="Satou Y."/>
            <person name="Campbell R.K."/>
            <person name="Chapman J."/>
            <person name="Degnan B."/>
            <person name="De Tomaso A."/>
            <person name="Davidson B."/>
            <person name="Di Gregorio A."/>
            <person name="Gelpke M."/>
            <person name="Goodstein D.M."/>
            <person name="Harafuji N."/>
            <person name="Hastings K.E."/>
            <person name="Ho I."/>
            <person name="Hotta K."/>
            <person name="Huang W."/>
            <person name="Kawashima T."/>
            <person name="Lemaire P."/>
            <person name="Martinez D."/>
            <person name="Meinertzhagen I.A."/>
            <person name="Necula S."/>
            <person name="Nonaka M."/>
            <person name="Putnam N."/>
            <person name="Rash S."/>
            <person name="Saiga H."/>
            <person name="Satake M."/>
            <person name="Terry A."/>
            <person name="Yamada L."/>
            <person name="Wang H.G."/>
            <person name="Awazu S."/>
            <person name="Azumi K."/>
            <person name="Boore J."/>
            <person name="Branno M."/>
            <person name="Chin-Bow S."/>
            <person name="DeSantis R."/>
            <person name="Doyle S."/>
            <person name="Francino P."/>
            <person name="Keys D.N."/>
            <person name="Haga S."/>
            <person name="Hayashi H."/>
            <person name="Hino K."/>
            <person name="Imai K.S."/>
            <person name="Inaba K."/>
            <person name="Kano S."/>
            <person name="Kobayashi K."/>
            <person name="Kobayashi M."/>
            <person name="Lee B.I."/>
            <person name="Makabe K.W."/>
            <person name="Manohar C."/>
            <person name="Matassi G."/>
            <person name="Medina M."/>
            <person name="Mochizuki Y."/>
            <person name="Mount S."/>
            <person name="Morishita T."/>
            <person name="Miura S."/>
            <person name="Nakayama A."/>
            <person name="Nishizaka S."/>
            <person name="Nomoto H."/>
            <person name="Ohta F."/>
            <person name="Oishi K."/>
            <person name="Rigoutsos I."/>
            <person name="Sano M."/>
            <person name="Sasaki A."/>
            <person name="Sasakura Y."/>
            <person name="Shoguchi E."/>
            <person name="Shin-i T."/>
            <person name="Spagnuolo A."/>
            <person name="Stainier D."/>
            <person name="Suzuki M.M."/>
            <person name="Tassy O."/>
            <person name="Takatori N."/>
            <person name="Tokuoka M."/>
            <person name="Yagi K."/>
            <person name="Yoshizaki F."/>
            <person name="Wada S."/>
            <person name="Zhang C."/>
            <person name="Hyatt P.D."/>
            <person name="Larimer F."/>
            <person name="Detter C."/>
            <person name="Doggett N."/>
            <person name="Glavina T."/>
            <person name="Hawkins T."/>
            <person name="Richardson P."/>
            <person name="Lucas S."/>
            <person name="Kohara Y."/>
            <person name="Levine M."/>
            <person name="Satoh N."/>
            <person name="Rokhsar D.S."/>
        </authorList>
    </citation>
    <scope>NUCLEOTIDE SEQUENCE [LARGE SCALE GENOMIC DNA]</scope>
</reference>
<organism evidence="2 3">
    <name type="scientific">Ciona intestinalis</name>
    <name type="common">Transparent sea squirt</name>
    <name type="synonym">Ascidia intestinalis</name>
    <dbReference type="NCBI Taxonomy" id="7719"/>
    <lineage>
        <taxon>Eukaryota</taxon>
        <taxon>Metazoa</taxon>
        <taxon>Chordata</taxon>
        <taxon>Tunicata</taxon>
        <taxon>Ascidiacea</taxon>
        <taxon>Phlebobranchia</taxon>
        <taxon>Cionidae</taxon>
        <taxon>Ciona</taxon>
    </lineage>
</organism>
<dbReference type="STRING" id="7719.ENSCINP00000003313"/>
<dbReference type="GO" id="GO:0036503">
    <property type="term" value="P:ERAD pathway"/>
    <property type="evidence" value="ECO:0007669"/>
    <property type="project" value="InterPro"/>
</dbReference>
<dbReference type="GO" id="GO:0043130">
    <property type="term" value="F:ubiquitin binding"/>
    <property type="evidence" value="ECO:0007669"/>
    <property type="project" value="InterPro"/>
</dbReference>
<dbReference type="AlphaFoldDB" id="F6YJ99"/>
<dbReference type="HOGENOM" id="CLU_2249121_0_0_1"/>
<feature type="domain" description="CUE" evidence="1">
    <location>
        <begin position="1"/>
        <end position="41"/>
    </location>
</feature>
<keyword evidence="3" id="KW-1185">Reference proteome</keyword>
<dbReference type="InParanoid" id="F6YJ99"/>
<protein>
    <recommendedName>
        <fullName evidence="1">CUE domain-containing protein</fullName>
    </recommendedName>
</protein>
<dbReference type="InterPro" id="IPR048056">
    <property type="entry name" value="AUP1_CUE"/>
</dbReference>
<dbReference type="SMART" id="SM00546">
    <property type="entry name" value="CUE"/>
    <property type="match status" value="1"/>
</dbReference>
<dbReference type="Ensembl" id="ENSCINT00000003313.3">
    <property type="protein sequence ID" value="ENSCINP00000003313.3"/>
    <property type="gene ID" value="ENSCING00000011841.2"/>
</dbReference>
<accession>F6YJ99</accession>
<name>F6YJ99_CIOIN</name>
<proteinExistence type="predicted"/>
<dbReference type="InterPro" id="IPR003892">
    <property type="entry name" value="CUE"/>
</dbReference>
<evidence type="ECO:0000313" key="3">
    <source>
        <dbReference type="Proteomes" id="UP000008144"/>
    </source>
</evidence>
<dbReference type="Pfam" id="PF02845">
    <property type="entry name" value="CUE"/>
    <property type="match status" value="1"/>
</dbReference>
<dbReference type="CDD" id="cd14420">
    <property type="entry name" value="CUE_AUP1"/>
    <property type="match status" value="1"/>
</dbReference>
<dbReference type="Proteomes" id="UP000008144">
    <property type="component" value="Unassembled WGS sequence"/>
</dbReference>
<dbReference type="Gene3D" id="1.10.8.10">
    <property type="entry name" value="DNA helicase RuvA subunit, C-terminal domain"/>
    <property type="match status" value="1"/>
</dbReference>